<feature type="compositionally biased region" description="Low complexity" evidence="2">
    <location>
        <begin position="317"/>
        <end position="329"/>
    </location>
</feature>
<evidence type="ECO:0000313" key="5">
    <source>
        <dbReference type="Proteomes" id="UP000015354"/>
    </source>
</evidence>
<dbReference type="AlphaFoldDB" id="S9VXJ4"/>
<sequence length="564" mass="62858">MGFVYLVTGMCMWYSFFFFQRSVQSVHCKSTIGVFSLSPSLPFFWLVGAACFFFTYYSRFALFRHTHTHTYTYTEIMVEKYELVVEQLSRINPYSGVKNLSEPPRPDEDSIPKSGPVEDQIAAVQELLNTLSYNHLPNTFFNLEKHRPFQSILLTAREILAEALPIRCLEATFVGLYLTQSMRSVGRIPLSFKSTANNALYRHIVLVVQLKGPHIVYGALGLSRKPTLMYKPVTYNSLYDLVMDYKQAYEALGHRLLDVKVGLSVTHDSHHRCSPCWRYVALRVDQMLQATAGRAHGAEPTAELGAELDPFHARPHSSPQASLSTSSAAESVRTPHSAPRRRPALFRNALEEFLHHYTRLLPTISEQYHKGLHTLEGASRATRLCFLDLDLAERDAGVENERRLQLIAAGASPLSSEARRAAGTRTLPSAARKERSKSVKRPRNAKRPVQVPQAKALLPEPAAKGDVVARAEVAQPEREGRPPVLGGVAVEGDRQDNLFPALTSPLVGARAVTPASLETPTPFFMTSSAERGFLRMVPPTPRNHLESDSSVSMKSSRTCSDLDV</sequence>
<feature type="active site" evidence="1">
    <location>
        <position position="223"/>
    </location>
</feature>
<feature type="transmembrane region" description="Helical" evidence="3">
    <location>
        <begin position="41"/>
        <end position="57"/>
    </location>
</feature>
<dbReference type="GO" id="GO:0005737">
    <property type="term" value="C:cytoplasm"/>
    <property type="evidence" value="ECO:0007669"/>
    <property type="project" value="InterPro"/>
</dbReference>
<dbReference type="EMBL" id="ATMH01003249">
    <property type="protein sequence ID" value="EPY31776.1"/>
    <property type="molecule type" value="Genomic_DNA"/>
</dbReference>
<name>S9VXJ4_9TRYP</name>
<reference evidence="4 5" key="1">
    <citation type="journal article" date="2013" name="PLoS ONE">
        <title>Predicting the Proteins of Angomonas deanei, Strigomonas culicis and Their Respective Endosymbionts Reveals New Aspects of the Trypanosomatidae Family.</title>
        <authorList>
            <person name="Motta M.C."/>
            <person name="Martins A.C."/>
            <person name="de Souza S.S."/>
            <person name="Catta-Preta C.M."/>
            <person name="Silva R."/>
            <person name="Klein C.C."/>
            <person name="de Almeida L.G."/>
            <person name="de Lima Cunha O."/>
            <person name="Ciapina L.P."/>
            <person name="Brocchi M."/>
            <person name="Colabardini A.C."/>
            <person name="de Araujo Lima B."/>
            <person name="Machado C.R."/>
            <person name="de Almeida Soares C.M."/>
            <person name="Probst C.M."/>
            <person name="de Menezes C.B."/>
            <person name="Thompson C.E."/>
            <person name="Bartholomeu D.C."/>
            <person name="Gradia D.F."/>
            <person name="Pavoni D.P."/>
            <person name="Grisard E.C."/>
            <person name="Fantinatti-Garboggini F."/>
            <person name="Marchini F.K."/>
            <person name="Rodrigues-Luiz G.F."/>
            <person name="Wagner G."/>
            <person name="Goldman G.H."/>
            <person name="Fietto J.L."/>
            <person name="Elias M.C."/>
            <person name="Goldman M.H."/>
            <person name="Sagot M.F."/>
            <person name="Pereira M."/>
            <person name="Stoco P.H."/>
            <person name="de Mendonca-Neto R.P."/>
            <person name="Teixeira S.M."/>
            <person name="Maciel T.E."/>
            <person name="de Oliveira Mendes T.A."/>
            <person name="Urmenyi T.P."/>
            <person name="de Souza W."/>
            <person name="Schenkman S."/>
            <person name="de Vasconcelos A.T."/>
        </authorList>
    </citation>
    <scope>NUCLEOTIDE SEQUENCE [LARGE SCALE GENOMIC DNA]</scope>
</reference>
<proteinExistence type="predicted"/>
<evidence type="ECO:0000256" key="3">
    <source>
        <dbReference type="SAM" id="Phobius"/>
    </source>
</evidence>
<dbReference type="Proteomes" id="UP000015354">
    <property type="component" value="Unassembled WGS sequence"/>
</dbReference>
<feature type="region of interest" description="Disordered" evidence="2">
    <location>
        <begin position="310"/>
        <end position="342"/>
    </location>
</feature>
<comment type="caution">
    <text evidence="4">The sequence shown here is derived from an EMBL/GenBank/DDBJ whole genome shotgun (WGS) entry which is preliminary data.</text>
</comment>
<dbReference type="InterPro" id="IPR028131">
    <property type="entry name" value="VASH1"/>
</dbReference>
<dbReference type="OrthoDB" id="9974232at2759"/>
<protein>
    <recommendedName>
        <fullName evidence="6">Vasohibin-like protein</fullName>
    </recommendedName>
</protein>
<keyword evidence="3" id="KW-0472">Membrane</keyword>
<keyword evidence="5" id="KW-1185">Reference proteome</keyword>
<evidence type="ECO:0000256" key="1">
    <source>
        <dbReference type="PIRSR" id="PIRSR628131-1"/>
    </source>
</evidence>
<evidence type="ECO:0000313" key="4">
    <source>
        <dbReference type="EMBL" id="EPY31776.1"/>
    </source>
</evidence>
<dbReference type="Pfam" id="PF14822">
    <property type="entry name" value="Vasohibin"/>
    <property type="match status" value="1"/>
</dbReference>
<dbReference type="PANTHER" id="PTHR15750">
    <property type="entry name" value="VASOHIBIN-1-LIKE ISOFORM X2"/>
    <property type="match status" value="1"/>
</dbReference>
<feature type="active site" evidence="1">
    <location>
        <position position="168"/>
    </location>
</feature>
<feature type="active site" evidence="1">
    <location>
        <position position="203"/>
    </location>
</feature>
<dbReference type="PANTHER" id="PTHR15750:SF2">
    <property type="entry name" value="VASOHIBIN"/>
    <property type="match status" value="1"/>
</dbReference>
<feature type="region of interest" description="Disordered" evidence="2">
    <location>
        <begin position="413"/>
        <end position="452"/>
    </location>
</feature>
<feature type="region of interest" description="Disordered" evidence="2">
    <location>
        <begin position="540"/>
        <end position="564"/>
    </location>
</feature>
<feature type="compositionally biased region" description="Polar residues" evidence="2">
    <location>
        <begin position="548"/>
        <end position="564"/>
    </location>
</feature>
<organism evidence="4 5">
    <name type="scientific">Strigomonas culicis</name>
    <dbReference type="NCBI Taxonomy" id="28005"/>
    <lineage>
        <taxon>Eukaryota</taxon>
        <taxon>Discoba</taxon>
        <taxon>Euglenozoa</taxon>
        <taxon>Kinetoplastea</taxon>
        <taxon>Metakinetoplastina</taxon>
        <taxon>Trypanosomatida</taxon>
        <taxon>Trypanosomatidae</taxon>
        <taxon>Strigomonadinae</taxon>
        <taxon>Strigomonas</taxon>
    </lineage>
</organism>
<gene>
    <name evidence="4" type="ORF">STCU_03249</name>
</gene>
<keyword evidence="3" id="KW-1133">Transmembrane helix</keyword>
<evidence type="ECO:0008006" key="6">
    <source>
        <dbReference type="Google" id="ProtNLM"/>
    </source>
</evidence>
<keyword evidence="3" id="KW-0812">Transmembrane</keyword>
<evidence type="ECO:0000256" key="2">
    <source>
        <dbReference type="SAM" id="MobiDB-lite"/>
    </source>
</evidence>
<accession>S9VXJ4</accession>